<dbReference type="Gene3D" id="3.30.470.20">
    <property type="entry name" value="ATP-grasp fold, B domain"/>
    <property type="match status" value="1"/>
</dbReference>
<dbReference type="EC" id="6.3.2.49" evidence="7"/>
<name>A0A2X4U4C7_SERPL</name>
<dbReference type="GO" id="GO:0046872">
    <property type="term" value="F:metal ion binding"/>
    <property type="evidence" value="ECO:0007669"/>
    <property type="project" value="InterPro"/>
</dbReference>
<keyword evidence="3 4" id="KW-0067">ATP-binding</keyword>
<dbReference type="Proteomes" id="UP000594967">
    <property type="component" value="Chromosome"/>
</dbReference>
<evidence type="ECO:0000313" key="6">
    <source>
        <dbReference type="EMBL" id="QPS21844.1"/>
    </source>
</evidence>
<evidence type="ECO:0000313" key="8">
    <source>
        <dbReference type="Proteomes" id="UP000248897"/>
    </source>
</evidence>
<dbReference type="PANTHER" id="PTHR43585:SF2">
    <property type="entry name" value="ATP-GRASP ENZYME FSQD"/>
    <property type="match status" value="1"/>
</dbReference>
<dbReference type="Gene3D" id="3.40.50.20">
    <property type="match status" value="1"/>
</dbReference>
<evidence type="ECO:0000256" key="2">
    <source>
        <dbReference type="ARBA" id="ARBA00022741"/>
    </source>
</evidence>
<evidence type="ECO:0000313" key="9">
    <source>
        <dbReference type="Proteomes" id="UP000594967"/>
    </source>
</evidence>
<dbReference type="Pfam" id="PF13535">
    <property type="entry name" value="ATP-grasp_4"/>
    <property type="match status" value="1"/>
</dbReference>
<dbReference type="GO" id="GO:0005524">
    <property type="term" value="F:ATP binding"/>
    <property type="evidence" value="ECO:0007669"/>
    <property type="project" value="UniProtKB-UniRule"/>
</dbReference>
<evidence type="ECO:0000256" key="4">
    <source>
        <dbReference type="PROSITE-ProRule" id="PRU00409"/>
    </source>
</evidence>
<keyword evidence="9" id="KW-1185">Reference proteome</keyword>
<dbReference type="SUPFAM" id="SSF56059">
    <property type="entry name" value="Glutathione synthetase ATP-binding domain-like"/>
    <property type="match status" value="1"/>
</dbReference>
<evidence type="ECO:0000256" key="3">
    <source>
        <dbReference type="ARBA" id="ARBA00022840"/>
    </source>
</evidence>
<proteinExistence type="predicted"/>
<protein>
    <submittedName>
        <fullName evidence="6">ATP-grasp domain-containing protein</fullName>
    </submittedName>
    <submittedName>
        <fullName evidence="7">Alanine-anticapsin ligase BacD</fullName>
        <ecNumber evidence="7">6.3.2.49</ecNumber>
    </submittedName>
</protein>
<evidence type="ECO:0000259" key="5">
    <source>
        <dbReference type="PROSITE" id="PS50975"/>
    </source>
</evidence>
<feature type="domain" description="ATP-grasp" evidence="5">
    <location>
        <begin position="114"/>
        <end position="316"/>
    </location>
</feature>
<accession>A0A2X4U4C7</accession>
<dbReference type="EMBL" id="CP065673">
    <property type="protein sequence ID" value="QPS21844.1"/>
    <property type="molecule type" value="Genomic_DNA"/>
</dbReference>
<keyword evidence="1 7" id="KW-0436">Ligase</keyword>
<keyword evidence="2 4" id="KW-0547">Nucleotide-binding</keyword>
<dbReference type="Pfam" id="PF18130">
    <property type="entry name" value="ATPgrasp_N"/>
    <property type="match status" value="1"/>
</dbReference>
<dbReference type="InterPro" id="IPR041472">
    <property type="entry name" value="BL00235/CARNS1_N"/>
</dbReference>
<organism evidence="7 8">
    <name type="scientific">Serratia plymuthica</name>
    <dbReference type="NCBI Taxonomy" id="82996"/>
    <lineage>
        <taxon>Bacteria</taxon>
        <taxon>Pseudomonadati</taxon>
        <taxon>Pseudomonadota</taxon>
        <taxon>Gammaproteobacteria</taxon>
        <taxon>Enterobacterales</taxon>
        <taxon>Yersiniaceae</taxon>
        <taxon>Serratia</taxon>
    </lineage>
</organism>
<dbReference type="AlphaFoldDB" id="A0A2X4U4C7"/>
<dbReference type="RefSeq" id="WP_063201728.1">
    <property type="nucleotide sequence ID" value="NZ_CAMITG010000003.1"/>
</dbReference>
<dbReference type="EMBL" id="LS483469">
    <property type="protein sequence ID" value="SQI34677.1"/>
    <property type="molecule type" value="Genomic_DNA"/>
</dbReference>
<dbReference type="PANTHER" id="PTHR43585">
    <property type="entry name" value="FUMIPYRROLE BIOSYNTHESIS PROTEIN C"/>
    <property type="match status" value="1"/>
</dbReference>
<dbReference type="InterPro" id="IPR011761">
    <property type="entry name" value="ATP-grasp"/>
</dbReference>
<sequence length="412" mass="45847">MNNCILYINGRQNPHERLAEMRAALSLGLDIVLIAKQIPSYAAELAIETVIVDLDNFAACLAVAAKLHQKYTFDGIVCWSETDVPLKNFLARELGFAGMSEQAVRHSRDKITMKHRLKHLGPMIPAFHEVSSMADARMAAARIGYPVIVKPASGSGSKGIFKVEDDSALEQALSLLAEIATDKFDSVFTAFGGKIILEEFVEGPEFSVDGYAADNQIRVIGITDYQSDANTFVENRHIFPSHFSNDIQQEITRCAKTIVRELGIDNTVFHLEGKYTRDGFKFIECAARPAGGYISTHLLQHASRQQHLQNYVQICRGIPPSSLRLTQDYIGVRYLFAERPGTLIGVDNVAKVLAHPCIQHLYLHFSPGHRVALPPEDYSAYRLGVLIGTAENYQQLADTLEWAARQIRFTVE</sequence>
<evidence type="ECO:0000313" key="7">
    <source>
        <dbReference type="EMBL" id="SQI34677.1"/>
    </source>
</evidence>
<dbReference type="Pfam" id="PF18603">
    <property type="entry name" value="LAL_C2"/>
    <property type="match status" value="1"/>
</dbReference>
<dbReference type="Proteomes" id="UP000248897">
    <property type="component" value="Chromosome 1"/>
</dbReference>
<evidence type="ECO:0000256" key="1">
    <source>
        <dbReference type="ARBA" id="ARBA00022598"/>
    </source>
</evidence>
<gene>
    <name evidence="7" type="primary">bacD</name>
    <name evidence="6" type="ORF">I6G64_05350</name>
    <name evidence="7" type="ORF">NCTC12961_01730</name>
</gene>
<dbReference type="InterPro" id="IPR040570">
    <property type="entry name" value="LAL_C2"/>
</dbReference>
<dbReference type="InterPro" id="IPR052032">
    <property type="entry name" value="ATP-dep_AA_Ligase"/>
</dbReference>
<dbReference type="GO" id="GO:0034026">
    <property type="term" value="F:L-amino-acid alpha-ligase activity"/>
    <property type="evidence" value="ECO:0007669"/>
    <property type="project" value="UniProtKB-EC"/>
</dbReference>
<dbReference type="PROSITE" id="PS50975">
    <property type="entry name" value="ATP_GRASP"/>
    <property type="match status" value="1"/>
</dbReference>
<reference evidence="7 8" key="1">
    <citation type="submission" date="2018-06" db="EMBL/GenBank/DDBJ databases">
        <authorList>
            <consortium name="Pathogen Informatics"/>
            <person name="Doyle S."/>
        </authorList>
    </citation>
    <scope>NUCLEOTIDE SEQUENCE [LARGE SCALE GENOMIC DNA]</scope>
    <source>
        <strain evidence="7 8">NCTC12961</strain>
    </source>
</reference>
<reference evidence="6 9" key="2">
    <citation type="submission" date="2020-12" db="EMBL/GenBank/DDBJ databases">
        <title>FDA dAtabase for Regulatory Grade micrObial Sequences (FDA-ARGOS): Supporting development and validation of Infectious Disease Dx tests.</title>
        <authorList>
            <person name="Sproer C."/>
            <person name="Gronow S."/>
            <person name="Severitt S."/>
            <person name="Schroder I."/>
            <person name="Tallon L."/>
            <person name="Sadzewicz L."/>
            <person name="Zhao X."/>
            <person name="Boylan J."/>
            <person name="Ott S."/>
            <person name="Bowen H."/>
            <person name="Vavikolanu K."/>
            <person name="Mehta A."/>
            <person name="Aluvathingal J."/>
            <person name="Nadendla S."/>
            <person name="Lowell S."/>
            <person name="Myers T."/>
            <person name="Yan Y."/>
            <person name="Sichtig H."/>
        </authorList>
    </citation>
    <scope>NUCLEOTIDE SEQUENCE [LARGE SCALE GENOMIC DNA]</scope>
    <source>
        <strain evidence="6 9">FDAARGOS_907</strain>
    </source>
</reference>